<dbReference type="Pfam" id="PF14078">
    <property type="entry name" value="DUF4259"/>
    <property type="match status" value="1"/>
</dbReference>
<organism evidence="1 2">
    <name type="scientific">Saccharopolyspora terrae</name>
    <dbReference type="NCBI Taxonomy" id="2530384"/>
    <lineage>
        <taxon>Bacteria</taxon>
        <taxon>Bacillati</taxon>
        <taxon>Actinomycetota</taxon>
        <taxon>Actinomycetes</taxon>
        <taxon>Pseudonocardiales</taxon>
        <taxon>Pseudonocardiaceae</taxon>
        <taxon>Saccharopolyspora</taxon>
    </lineage>
</organism>
<dbReference type="OrthoDB" id="73183at2"/>
<accession>A0A4R4VRL1</accession>
<evidence type="ECO:0000313" key="2">
    <source>
        <dbReference type="Proteomes" id="UP000295674"/>
    </source>
</evidence>
<evidence type="ECO:0000313" key="1">
    <source>
        <dbReference type="EMBL" id="TDD02820.1"/>
    </source>
</evidence>
<sequence>MTRRSTFLWEGISDPRNFGGTPLGTWATSPFGSDTALDVIDVVVSYSPEERLDFIERTLVSAVQNGESSEDPLPDETLAVAAILAANLPGGAELPWNEDAEGVDHWLTKPVHARYSALAVEAIEAALPPEGWWRRSWVDASDRREFDEALGRLLVVLRAAAQD</sequence>
<dbReference type="Proteomes" id="UP000295674">
    <property type="component" value="Unassembled WGS sequence"/>
</dbReference>
<dbReference type="AlphaFoldDB" id="A0A4R4VRL1"/>
<name>A0A4R4VRL1_9PSEU</name>
<dbReference type="InterPro" id="IPR025355">
    <property type="entry name" value="DUF4259"/>
</dbReference>
<keyword evidence="2" id="KW-1185">Reference proteome</keyword>
<comment type="caution">
    <text evidence="1">The sequence shown here is derived from an EMBL/GenBank/DDBJ whole genome shotgun (WGS) entry which is preliminary data.</text>
</comment>
<dbReference type="EMBL" id="SMKS01000045">
    <property type="protein sequence ID" value="TDD02820.1"/>
    <property type="molecule type" value="Genomic_DNA"/>
</dbReference>
<gene>
    <name evidence="1" type="ORF">E1181_22100</name>
</gene>
<proteinExistence type="predicted"/>
<reference evidence="1 2" key="1">
    <citation type="submission" date="2019-03" db="EMBL/GenBank/DDBJ databases">
        <title>Draft genome sequences of novel Actinobacteria.</title>
        <authorList>
            <person name="Sahin N."/>
            <person name="Ay H."/>
            <person name="Saygin H."/>
        </authorList>
    </citation>
    <scope>NUCLEOTIDE SEQUENCE [LARGE SCALE GENOMIC DNA]</scope>
    <source>
        <strain evidence="1 2">16K309</strain>
    </source>
</reference>
<protein>
    <submittedName>
        <fullName evidence="1">DUF4259 domain-containing protein</fullName>
    </submittedName>
</protein>